<dbReference type="PANTHER" id="PTHR47197:SF3">
    <property type="entry name" value="DIHYDRO-HEME D1 DEHYDROGENASE"/>
    <property type="match status" value="1"/>
</dbReference>
<comment type="caution">
    <text evidence="1">The sequence shown here is derived from an EMBL/GenBank/DDBJ whole genome shotgun (WGS) entry which is preliminary data.</text>
</comment>
<proteinExistence type="predicted"/>
<dbReference type="AlphaFoldDB" id="A0A1X0D9F2"/>
<dbReference type="InterPro" id="IPR011044">
    <property type="entry name" value="Quino_amine_DH_bsu"/>
</dbReference>
<dbReference type="Proteomes" id="UP000192801">
    <property type="component" value="Unassembled WGS sequence"/>
</dbReference>
<organism evidence="1 2">
    <name type="scientific">Mycolicibacterium insubricum</name>
    <dbReference type="NCBI Taxonomy" id="444597"/>
    <lineage>
        <taxon>Bacteria</taxon>
        <taxon>Bacillati</taxon>
        <taxon>Actinomycetota</taxon>
        <taxon>Actinomycetes</taxon>
        <taxon>Mycobacteriales</taxon>
        <taxon>Mycobacteriaceae</taxon>
        <taxon>Mycolicibacterium</taxon>
    </lineage>
</organism>
<protein>
    <submittedName>
        <fullName evidence="1">Uncharacterized protein</fullName>
    </submittedName>
</protein>
<evidence type="ECO:0000313" key="1">
    <source>
        <dbReference type="EMBL" id="ORA68978.1"/>
    </source>
</evidence>
<sequence length="363" mass="37139">MVAGAVLLAQNFSNTPDPSAQALAYTASAQDTINVGGGANGVTVDPKARRLYVAGTSPSTGRGTLSIIDPESKTVDATIEVGKYPGKITIGPDGRTVYVAVDTGVAVVDTQAGVVSNTVELGGHPRGLTLVGTDLYVAHPSSFDPTKLQPGDKLGDKMPNISVIDTKTNTVTKTLSAGFQDPLAIAADPAFLTVYVVNIANELTQIDTRLKAPVKTSQIDPGKIVAIMGLAVQGGRLHAAGADPTQGMLRDITGGVAGRAISLPGQPGQVVIDGKTAYVIIPDVMATEAVPDVPARGEFPGITGHPARQARDGGLAIVDLDVRAVTDVVQVGASPLGVTVDPDTHTVYVANEDATVSVIKRSS</sequence>
<reference evidence="1 2" key="1">
    <citation type="submission" date="2016-12" db="EMBL/GenBank/DDBJ databases">
        <title>The new phylogeny of genus Mycobacterium.</title>
        <authorList>
            <person name="Tortoli E."/>
            <person name="Trovato A."/>
            <person name="Cirillo D.M."/>
        </authorList>
    </citation>
    <scope>NUCLEOTIDE SEQUENCE [LARGE SCALE GENOMIC DNA]</scope>
    <source>
        <strain evidence="1 2">DSM 45130</strain>
    </source>
</reference>
<dbReference type="EMBL" id="MVHS01000034">
    <property type="protein sequence ID" value="ORA68978.1"/>
    <property type="molecule type" value="Genomic_DNA"/>
</dbReference>
<dbReference type="InterPro" id="IPR051200">
    <property type="entry name" value="Host-pathogen_enzymatic-act"/>
</dbReference>
<dbReference type="PANTHER" id="PTHR47197">
    <property type="entry name" value="PROTEIN NIRF"/>
    <property type="match status" value="1"/>
</dbReference>
<dbReference type="InterPro" id="IPR015943">
    <property type="entry name" value="WD40/YVTN_repeat-like_dom_sf"/>
</dbReference>
<accession>A0A1X0D9F2</accession>
<dbReference type="Gene3D" id="2.130.10.10">
    <property type="entry name" value="YVTN repeat-like/Quinoprotein amine dehydrogenase"/>
    <property type="match status" value="3"/>
</dbReference>
<evidence type="ECO:0000313" key="2">
    <source>
        <dbReference type="Proteomes" id="UP000192801"/>
    </source>
</evidence>
<keyword evidence="2" id="KW-1185">Reference proteome</keyword>
<dbReference type="SUPFAM" id="SSF50969">
    <property type="entry name" value="YVTN repeat-like/Quinoprotein amine dehydrogenase"/>
    <property type="match status" value="1"/>
</dbReference>
<name>A0A1X0D9F2_9MYCO</name>
<dbReference type="STRING" id="444597.BST26_14105"/>
<gene>
    <name evidence="1" type="ORF">BST26_14105</name>
</gene>